<comment type="caution">
    <text evidence="1">The sequence shown here is derived from an EMBL/GenBank/DDBJ whole genome shotgun (WGS) entry which is preliminary data.</text>
</comment>
<accession>A0ABV4UBH7</accession>
<reference evidence="1" key="2">
    <citation type="journal article" date="2025" name="Int. J. Syst. Evol. Microbiol.">
        <title>Dentiradicibacter hellwigii gen. nov., sp. nov., isolated from a secondary infected root canal in the human oral cavity.</title>
        <authorList>
            <person name="Bartsch S."/>
            <person name="Wittmer A."/>
            <person name="Weber A.K."/>
            <person name="Neumann-Schaal M."/>
            <person name="Wolf J."/>
            <person name="Gronow S."/>
            <person name="Turnbull J.D."/>
            <person name="Tennert C."/>
            <person name="Hacker G."/>
            <person name="Cieplik F."/>
            <person name="Al-Ahmad A."/>
        </authorList>
    </citation>
    <scope>NUCLEOTIDE SEQUENCE</scope>
    <source>
        <strain evidence="1">Wk13</strain>
    </source>
</reference>
<organism evidence="1 4">
    <name type="scientific">Dentiradicibacter hellwigii</name>
    <dbReference type="NCBI Taxonomy" id="3149053"/>
    <lineage>
        <taxon>Bacteria</taxon>
        <taxon>Pseudomonadati</taxon>
        <taxon>Pseudomonadota</taxon>
        <taxon>Betaproteobacteria</taxon>
        <taxon>Rhodocyclales</taxon>
        <taxon>Rhodocyclaceae</taxon>
        <taxon>Dentiradicibacter</taxon>
    </lineage>
</organism>
<evidence type="ECO:0000313" key="1">
    <source>
        <dbReference type="EMBL" id="MFA9948744.1"/>
    </source>
</evidence>
<proteinExistence type="predicted"/>
<dbReference type="EMBL" id="JBEUWX010000001">
    <property type="protein sequence ID" value="MFA9948744.1"/>
    <property type="molecule type" value="Genomic_DNA"/>
</dbReference>
<evidence type="ECO:0008006" key="5">
    <source>
        <dbReference type="Google" id="ProtNLM"/>
    </source>
</evidence>
<sequence>MGDFKYGVLADFLGEHWSRFVGFANQHGVSEDECEALIKALEQQAGR</sequence>
<reference evidence="4" key="1">
    <citation type="submission" date="2024-06" db="EMBL/GenBank/DDBJ databases">
        <title>Radixoralia hellwigii gen. nov., sp nov., isolated from a root canal in the human oral cavity.</title>
        <authorList>
            <person name="Bartsch S."/>
            <person name="Wittmer A."/>
            <person name="Schulz A.-K."/>
            <person name="Neumann-Schaal M."/>
            <person name="Wolf J."/>
            <person name="Gronow S."/>
            <person name="Tennert C."/>
            <person name="Haecker G."/>
            <person name="Cieplik F."/>
            <person name="Al-Ahmad A."/>
        </authorList>
    </citation>
    <scope>NUCLEOTIDE SEQUENCE [LARGE SCALE GENOMIC DNA]</scope>
    <source>
        <strain evidence="4">Wk13</strain>
    </source>
</reference>
<dbReference type="EMBL" id="JBEUWX010000003">
    <property type="protein sequence ID" value="MFA9951134.1"/>
    <property type="molecule type" value="Genomic_DNA"/>
</dbReference>
<dbReference type="Proteomes" id="UP001574673">
    <property type="component" value="Unassembled WGS sequence"/>
</dbReference>
<dbReference type="EMBL" id="JBEUWX010000001">
    <property type="protein sequence ID" value="MFA9949136.1"/>
    <property type="molecule type" value="Genomic_DNA"/>
</dbReference>
<evidence type="ECO:0000313" key="3">
    <source>
        <dbReference type="EMBL" id="MFA9951134.1"/>
    </source>
</evidence>
<name>A0ABV4UBH7_9RHOO</name>
<gene>
    <name evidence="1" type="ORF">ABCS64_00120</name>
    <name evidence="2" type="ORF">ABCS64_02125</name>
    <name evidence="3" type="ORF">ABCS64_12505</name>
</gene>
<evidence type="ECO:0000313" key="2">
    <source>
        <dbReference type="EMBL" id="MFA9949136.1"/>
    </source>
</evidence>
<evidence type="ECO:0000313" key="4">
    <source>
        <dbReference type="Proteomes" id="UP001574673"/>
    </source>
</evidence>
<protein>
    <recommendedName>
        <fullName evidence="5">MarR family transcriptional regulator</fullName>
    </recommendedName>
</protein>
<keyword evidence="4" id="KW-1185">Reference proteome</keyword>